<comment type="caution">
    <text evidence="1">The sequence shown here is derived from an EMBL/GenBank/DDBJ whole genome shotgun (WGS) entry which is preliminary data.</text>
</comment>
<proteinExistence type="predicted"/>
<sequence>MYELIYAVLFKNKCKNSKILLLNDLSQLMIMYIQRRLYQKYTSRGC</sequence>
<accession>A0A6V7WKS1</accession>
<name>A0A6V7WKS1_MELEN</name>
<reference evidence="1 2" key="1">
    <citation type="submission" date="2020-08" db="EMBL/GenBank/DDBJ databases">
        <authorList>
            <person name="Koutsovoulos G."/>
            <person name="Danchin GJ E."/>
        </authorList>
    </citation>
    <scope>NUCLEOTIDE SEQUENCE [LARGE SCALE GENOMIC DNA]</scope>
</reference>
<dbReference type="Proteomes" id="UP000580250">
    <property type="component" value="Unassembled WGS sequence"/>
</dbReference>
<evidence type="ECO:0000313" key="2">
    <source>
        <dbReference type="Proteomes" id="UP000580250"/>
    </source>
</evidence>
<dbReference type="EMBL" id="CAJEWN010000645">
    <property type="protein sequence ID" value="CAD2187576.1"/>
    <property type="molecule type" value="Genomic_DNA"/>
</dbReference>
<protein>
    <submittedName>
        <fullName evidence="1">Uncharacterized protein</fullName>
    </submittedName>
</protein>
<evidence type="ECO:0000313" key="1">
    <source>
        <dbReference type="EMBL" id="CAD2187576.1"/>
    </source>
</evidence>
<dbReference type="AlphaFoldDB" id="A0A6V7WKS1"/>
<gene>
    <name evidence="1" type="ORF">MENT_LOCUS40171</name>
</gene>
<organism evidence="1 2">
    <name type="scientific">Meloidogyne enterolobii</name>
    <name type="common">Root-knot nematode worm</name>
    <name type="synonym">Meloidogyne mayaguensis</name>
    <dbReference type="NCBI Taxonomy" id="390850"/>
    <lineage>
        <taxon>Eukaryota</taxon>
        <taxon>Metazoa</taxon>
        <taxon>Ecdysozoa</taxon>
        <taxon>Nematoda</taxon>
        <taxon>Chromadorea</taxon>
        <taxon>Rhabditida</taxon>
        <taxon>Tylenchina</taxon>
        <taxon>Tylenchomorpha</taxon>
        <taxon>Tylenchoidea</taxon>
        <taxon>Meloidogynidae</taxon>
        <taxon>Meloidogyninae</taxon>
        <taxon>Meloidogyne</taxon>
    </lineage>
</organism>